<name>A0AA85BVB3_9TREM</name>
<sequence length="67" mass="7262">MKVSEKSHRSSLFGGRCIAADSTPILLNVAFYEDRDLTIRGAVILVVGSVWISTYNSSIKLCSDVNG</sequence>
<evidence type="ECO:0000313" key="2">
    <source>
        <dbReference type="WBParaSite" id="SMTH1_79060.1"/>
    </source>
</evidence>
<dbReference type="AlphaFoldDB" id="A0AA85BVB3"/>
<protein>
    <submittedName>
        <fullName evidence="2">Uncharacterized protein</fullName>
    </submittedName>
</protein>
<accession>A0AA85BVB3</accession>
<reference evidence="2" key="1">
    <citation type="submission" date="2023-11" db="UniProtKB">
        <authorList>
            <consortium name="WormBaseParasite"/>
        </authorList>
    </citation>
    <scope>IDENTIFICATION</scope>
</reference>
<dbReference type="Proteomes" id="UP000050791">
    <property type="component" value="Unassembled WGS sequence"/>
</dbReference>
<dbReference type="WBParaSite" id="SMTH1_79060.1">
    <property type="protein sequence ID" value="SMTH1_79060.1"/>
    <property type="gene ID" value="SMTH1_79060"/>
</dbReference>
<organism evidence="1 2">
    <name type="scientific">Schistosoma mattheei</name>
    <dbReference type="NCBI Taxonomy" id="31246"/>
    <lineage>
        <taxon>Eukaryota</taxon>
        <taxon>Metazoa</taxon>
        <taxon>Spiralia</taxon>
        <taxon>Lophotrochozoa</taxon>
        <taxon>Platyhelminthes</taxon>
        <taxon>Trematoda</taxon>
        <taxon>Digenea</taxon>
        <taxon>Strigeidida</taxon>
        <taxon>Schistosomatoidea</taxon>
        <taxon>Schistosomatidae</taxon>
        <taxon>Schistosoma</taxon>
    </lineage>
</organism>
<evidence type="ECO:0000313" key="1">
    <source>
        <dbReference type="Proteomes" id="UP000050791"/>
    </source>
</evidence>
<proteinExistence type="predicted"/>